<protein>
    <submittedName>
        <fullName evidence="2">CZB domain-containing protein</fullName>
    </submittedName>
</protein>
<proteinExistence type="predicted"/>
<dbReference type="Proteomes" id="UP001269819">
    <property type="component" value="Unassembled WGS sequence"/>
</dbReference>
<evidence type="ECO:0000313" key="3">
    <source>
        <dbReference type="Proteomes" id="UP001269819"/>
    </source>
</evidence>
<dbReference type="RefSeq" id="WP_316973769.1">
    <property type="nucleotide sequence ID" value="NZ_JAWIIJ010000006.1"/>
</dbReference>
<comment type="caution">
    <text evidence="2">The sequence shown here is derived from an EMBL/GenBank/DDBJ whole genome shotgun (WGS) entry which is preliminary data.</text>
</comment>
<gene>
    <name evidence="2" type="ORF">RYS15_10650</name>
</gene>
<feature type="domain" description="Chemoreceptor zinc-binding" evidence="1">
    <location>
        <begin position="18"/>
        <end position="82"/>
    </location>
</feature>
<evidence type="ECO:0000313" key="2">
    <source>
        <dbReference type="EMBL" id="MDV2079151.1"/>
    </source>
</evidence>
<accession>A0ABU3VY29</accession>
<organism evidence="2 3">
    <name type="scientific">Marinobacter xestospongiae</name>
    <dbReference type="NCBI Taxonomy" id="994319"/>
    <lineage>
        <taxon>Bacteria</taxon>
        <taxon>Pseudomonadati</taxon>
        <taxon>Pseudomonadota</taxon>
        <taxon>Gammaproteobacteria</taxon>
        <taxon>Pseudomonadales</taxon>
        <taxon>Marinobacteraceae</taxon>
        <taxon>Marinobacter</taxon>
    </lineage>
</organism>
<dbReference type="InterPro" id="IPR025991">
    <property type="entry name" value="Chemoreceptor_zinc-bind_dom"/>
</dbReference>
<dbReference type="EMBL" id="JAWIIJ010000006">
    <property type="protein sequence ID" value="MDV2079151.1"/>
    <property type="molecule type" value="Genomic_DNA"/>
</dbReference>
<sequence>MSQKTVIVQELRAARQGHIRWVRYASALISGMEVLKDHVPVVGTDCRFGRWYYGAGAALSGLESYRNIEQPHLDLHDMYMEIFKLLFDDDNQASPGFFGRLLGRSSTQKNARTEKARSRFADLEAVSQVILKHLEQLESDVLALSDAEIERLFYTAEA</sequence>
<keyword evidence="3" id="KW-1185">Reference proteome</keyword>
<reference evidence="2 3" key="1">
    <citation type="submission" date="2023-10" db="EMBL/GenBank/DDBJ databases">
        <title>Characteristics and mechanism of a salt-tolerant marine origin heterotrophic nitrifying- aerobic denitrifying bacteria Marinobacter xestospongiae HN1.</title>
        <authorList>
            <person name="Qi R."/>
        </authorList>
    </citation>
    <scope>NUCLEOTIDE SEQUENCE [LARGE SCALE GENOMIC DNA]</scope>
    <source>
        <strain evidence="2 3">HN1</strain>
    </source>
</reference>
<name>A0ABU3VY29_9GAMM</name>
<dbReference type="Pfam" id="PF13682">
    <property type="entry name" value="CZB"/>
    <property type="match status" value="1"/>
</dbReference>
<evidence type="ECO:0000259" key="1">
    <source>
        <dbReference type="Pfam" id="PF13682"/>
    </source>
</evidence>
<dbReference type="Gene3D" id="1.20.120.30">
    <property type="entry name" value="Aspartate receptor, ligand-binding domain"/>
    <property type="match status" value="1"/>
</dbReference>